<dbReference type="InterPro" id="IPR026270">
    <property type="entry name" value="SRP72"/>
</dbReference>
<keyword evidence="2" id="KW-1185">Reference proteome</keyword>
<dbReference type="Gene3D" id="1.25.40.10">
    <property type="entry name" value="Tetratricopeptide repeat domain"/>
    <property type="match status" value="1"/>
</dbReference>
<dbReference type="STRING" id="35608.A0A2U1PNQ4"/>
<evidence type="ECO:0000313" key="2">
    <source>
        <dbReference type="Proteomes" id="UP000245207"/>
    </source>
</evidence>
<protein>
    <submittedName>
        <fullName evidence="1">SRP72 RNA-binding domain-containing protein</fullName>
    </submittedName>
</protein>
<dbReference type="EMBL" id="PKPP01000925">
    <property type="protein sequence ID" value="PWA87327.1"/>
    <property type="molecule type" value="Genomic_DNA"/>
</dbReference>
<gene>
    <name evidence="1" type="ORF">CTI12_AA132040</name>
</gene>
<accession>A0A2U1PNQ4</accession>
<dbReference type="PANTHER" id="PTHR14094">
    <property type="entry name" value="SIGNAL RECOGNITION PARTICLE 72"/>
    <property type="match status" value="1"/>
</dbReference>
<name>A0A2U1PNQ4_ARTAN</name>
<dbReference type="GO" id="GO:0006614">
    <property type="term" value="P:SRP-dependent cotranslational protein targeting to membrane"/>
    <property type="evidence" value="ECO:0007669"/>
    <property type="project" value="InterPro"/>
</dbReference>
<dbReference type="PANTHER" id="PTHR14094:SF9">
    <property type="entry name" value="SIGNAL RECOGNITION PARTICLE SUBUNIT SRP72"/>
    <property type="match status" value="1"/>
</dbReference>
<dbReference type="InterPro" id="IPR011990">
    <property type="entry name" value="TPR-like_helical_dom_sf"/>
</dbReference>
<sequence length="266" mass="29739">MKKTTNFEFFGRDVKRTTQNSRICSPDEKEGEMYYGQLEEILEFAYTQFKVVLFRVKWFDLTNKKEYDQAVKVADQVLAVLPGDEDAIRCKLVALIKDHNIHDAINILANNFSIGFGFFKVACCLYRQNKLDEALASLKGLEKGSATMLLESQILLCQGKMDASVDIYQKLQKSKIKSLEINLVAGLVSAGRASEVLGVLDAMRVKATSSFMLAYNTACALVEKNNLSDAEQLLLIGQETLMDENLADDKIEIELAPVAVQLAYVQ</sequence>
<dbReference type="GO" id="GO:0043022">
    <property type="term" value="F:ribosome binding"/>
    <property type="evidence" value="ECO:0007669"/>
    <property type="project" value="TreeGrafter"/>
</dbReference>
<dbReference type="GO" id="GO:0008312">
    <property type="term" value="F:7S RNA binding"/>
    <property type="evidence" value="ECO:0007669"/>
    <property type="project" value="TreeGrafter"/>
</dbReference>
<organism evidence="1 2">
    <name type="scientific">Artemisia annua</name>
    <name type="common">Sweet wormwood</name>
    <dbReference type="NCBI Taxonomy" id="35608"/>
    <lineage>
        <taxon>Eukaryota</taxon>
        <taxon>Viridiplantae</taxon>
        <taxon>Streptophyta</taxon>
        <taxon>Embryophyta</taxon>
        <taxon>Tracheophyta</taxon>
        <taxon>Spermatophyta</taxon>
        <taxon>Magnoliopsida</taxon>
        <taxon>eudicotyledons</taxon>
        <taxon>Gunneridae</taxon>
        <taxon>Pentapetalae</taxon>
        <taxon>asterids</taxon>
        <taxon>campanulids</taxon>
        <taxon>Asterales</taxon>
        <taxon>Asteraceae</taxon>
        <taxon>Asteroideae</taxon>
        <taxon>Anthemideae</taxon>
        <taxon>Artemisiinae</taxon>
        <taxon>Artemisia</taxon>
    </lineage>
</organism>
<reference evidence="1 2" key="1">
    <citation type="journal article" date="2018" name="Mol. Plant">
        <title>The genome of Artemisia annua provides insight into the evolution of Asteraceae family and artemisinin biosynthesis.</title>
        <authorList>
            <person name="Shen Q."/>
            <person name="Zhang L."/>
            <person name="Liao Z."/>
            <person name="Wang S."/>
            <person name="Yan T."/>
            <person name="Shi P."/>
            <person name="Liu M."/>
            <person name="Fu X."/>
            <person name="Pan Q."/>
            <person name="Wang Y."/>
            <person name="Lv Z."/>
            <person name="Lu X."/>
            <person name="Zhang F."/>
            <person name="Jiang W."/>
            <person name="Ma Y."/>
            <person name="Chen M."/>
            <person name="Hao X."/>
            <person name="Li L."/>
            <person name="Tang Y."/>
            <person name="Lv G."/>
            <person name="Zhou Y."/>
            <person name="Sun X."/>
            <person name="Brodelius P.E."/>
            <person name="Rose J.K.C."/>
            <person name="Tang K."/>
        </authorList>
    </citation>
    <scope>NUCLEOTIDE SEQUENCE [LARGE SCALE GENOMIC DNA]</scope>
    <source>
        <strain evidence="2">cv. Huhao1</strain>
        <tissue evidence="1">Leaf</tissue>
    </source>
</reference>
<comment type="caution">
    <text evidence="1">The sequence shown here is derived from an EMBL/GenBank/DDBJ whole genome shotgun (WGS) entry which is preliminary data.</text>
</comment>
<proteinExistence type="predicted"/>
<dbReference type="Proteomes" id="UP000245207">
    <property type="component" value="Unassembled WGS sequence"/>
</dbReference>
<dbReference type="SUPFAM" id="SSF48452">
    <property type="entry name" value="TPR-like"/>
    <property type="match status" value="1"/>
</dbReference>
<evidence type="ECO:0000313" key="1">
    <source>
        <dbReference type="EMBL" id="PWA87327.1"/>
    </source>
</evidence>
<dbReference type="GO" id="GO:0005786">
    <property type="term" value="C:signal recognition particle, endoplasmic reticulum targeting"/>
    <property type="evidence" value="ECO:0007669"/>
    <property type="project" value="TreeGrafter"/>
</dbReference>
<dbReference type="OrthoDB" id="5421607at2759"/>
<dbReference type="AlphaFoldDB" id="A0A2U1PNQ4"/>